<sequence>MMKKNQMIYYSEYFIVAMIVLIVASFFNINRSTEWVIGLLMVASLYLNRQSPYSLGFNQSRKTFLKLVIFESVLMAIVSIMVVAVINLYNPNRIFLFNLKIDNQLPLLIFWGLTVATIIVISFSLALQRYDQRIMAQIVLTVFLLILPLVANNSEITPYGGFVKQVINDAILLIFYIIQIRIFNYYLKLANLYKDPDSKWHSYQ</sequence>
<keyword evidence="1" id="KW-0472">Membrane</keyword>
<name>A0ABU8SK11_9LACO</name>
<feature type="transmembrane region" description="Helical" evidence="1">
    <location>
        <begin position="35"/>
        <end position="55"/>
    </location>
</feature>
<keyword evidence="1" id="KW-1133">Transmembrane helix</keyword>
<proteinExistence type="predicted"/>
<feature type="transmembrane region" description="Helical" evidence="1">
    <location>
        <begin position="170"/>
        <end position="187"/>
    </location>
</feature>
<accession>A0ABU8SK11</accession>
<evidence type="ECO:0000256" key="1">
    <source>
        <dbReference type="SAM" id="Phobius"/>
    </source>
</evidence>
<feature type="transmembrane region" description="Helical" evidence="1">
    <location>
        <begin position="109"/>
        <end position="127"/>
    </location>
</feature>
<keyword evidence="3" id="KW-1185">Reference proteome</keyword>
<reference evidence="2 3" key="1">
    <citation type="submission" date="2023-10" db="EMBL/GenBank/DDBJ databases">
        <title>Holzapfeliella saturejae sp. nov. isolated from Satureja montana flowers.</title>
        <authorList>
            <person name="Alcantara C."/>
            <person name="Zuniga M."/>
            <person name="Landete J.M."/>
            <person name="Monedero V."/>
        </authorList>
    </citation>
    <scope>NUCLEOTIDE SEQUENCE [LARGE SCALE GENOMIC DNA]</scope>
    <source>
        <strain evidence="2 3">He02</strain>
    </source>
</reference>
<dbReference type="RefSeq" id="WP_339970513.1">
    <property type="nucleotide sequence ID" value="NZ_JAWMWG010000005.1"/>
</dbReference>
<feature type="transmembrane region" description="Helical" evidence="1">
    <location>
        <begin position="134"/>
        <end position="150"/>
    </location>
</feature>
<dbReference type="Proteomes" id="UP001377804">
    <property type="component" value="Unassembled WGS sequence"/>
</dbReference>
<evidence type="ECO:0000313" key="2">
    <source>
        <dbReference type="EMBL" id="MEJ6348992.1"/>
    </source>
</evidence>
<keyword evidence="1" id="KW-0812">Transmembrane</keyword>
<gene>
    <name evidence="2" type="ORF">R4Y45_07135</name>
</gene>
<evidence type="ECO:0000313" key="3">
    <source>
        <dbReference type="Proteomes" id="UP001377804"/>
    </source>
</evidence>
<feature type="transmembrane region" description="Helical" evidence="1">
    <location>
        <begin position="7"/>
        <end position="29"/>
    </location>
</feature>
<protein>
    <submittedName>
        <fullName evidence="2">Uncharacterized protein</fullName>
    </submittedName>
</protein>
<organism evidence="2 3">
    <name type="scientific">Holzapfeliella saturejae</name>
    <dbReference type="NCBI Taxonomy" id="3082953"/>
    <lineage>
        <taxon>Bacteria</taxon>
        <taxon>Bacillati</taxon>
        <taxon>Bacillota</taxon>
        <taxon>Bacilli</taxon>
        <taxon>Lactobacillales</taxon>
        <taxon>Lactobacillaceae</taxon>
        <taxon>Holzapfeliella</taxon>
    </lineage>
</organism>
<comment type="caution">
    <text evidence="2">The sequence shown here is derived from an EMBL/GenBank/DDBJ whole genome shotgun (WGS) entry which is preliminary data.</text>
</comment>
<feature type="transmembrane region" description="Helical" evidence="1">
    <location>
        <begin position="67"/>
        <end position="89"/>
    </location>
</feature>
<dbReference type="EMBL" id="JAWMWG010000005">
    <property type="protein sequence ID" value="MEJ6348992.1"/>
    <property type="molecule type" value="Genomic_DNA"/>
</dbReference>